<evidence type="ECO:0000313" key="1">
    <source>
        <dbReference type="EMBL" id="SVE28715.1"/>
    </source>
</evidence>
<dbReference type="AlphaFoldDB" id="A0A383CAL4"/>
<dbReference type="EMBL" id="UINC01206878">
    <property type="protein sequence ID" value="SVE28715.1"/>
    <property type="molecule type" value="Genomic_DNA"/>
</dbReference>
<feature type="non-terminal residue" evidence="1">
    <location>
        <position position="33"/>
    </location>
</feature>
<protein>
    <submittedName>
        <fullName evidence="1">Uncharacterized protein</fullName>
    </submittedName>
</protein>
<feature type="non-terminal residue" evidence="1">
    <location>
        <position position="1"/>
    </location>
</feature>
<gene>
    <name evidence="1" type="ORF">METZ01_LOCUS481569</name>
</gene>
<proteinExistence type="predicted"/>
<name>A0A383CAL4_9ZZZZ</name>
<reference evidence="1" key="1">
    <citation type="submission" date="2018-05" db="EMBL/GenBank/DDBJ databases">
        <authorList>
            <person name="Lanie J.A."/>
            <person name="Ng W.-L."/>
            <person name="Kazmierczak K.M."/>
            <person name="Andrzejewski T.M."/>
            <person name="Davidsen T.M."/>
            <person name="Wayne K.J."/>
            <person name="Tettelin H."/>
            <person name="Glass J.I."/>
            <person name="Rusch D."/>
            <person name="Podicherti R."/>
            <person name="Tsui H.-C.T."/>
            <person name="Winkler M.E."/>
        </authorList>
    </citation>
    <scope>NUCLEOTIDE SEQUENCE</scope>
</reference>
<accession>A0A383CAL4</accession>
<sequence>AGAFDKNTGRKFSQVYRKHQFRKNNTNPYRGGM</sequence>
<organism evidence="1">
    <name type="scientific">marine metagenome</name>
    <dbReference type="NCBI Taxonomy" id="408172"/>
    <lineage>
        <taxon>unclassified sequences</taxon>
        <taxon>metagenomes</taxon>
        <taxon>ecological metagenomes</taxon>
    </lineage>
</organism>